<proteinExistence type="predicted"/>
<name>A0A9Q1ELF0_SYNKA</name>
<evidence type="ECO:0000313" key="2">
    <source>
        <dbReference type="Proteomes" id="UP001152622"/>
    </source>
</evidence>
<sequence>MVGGAPWDGQRTNEQGTNLLPWMELRARARCVAVTTRAPAKKGAHTSRLLLRGGKVSRTSGILFNHTRLLLDQELEQRSECLRALMPGPDPGWSS</sequence>
<comment type="caution">
    <text evidence="1">The sequence shown here is derived from an EMBL/GenBank/DDBJ whole genome shotgun (WGS) entry which is preliminary data.</text>
</comment>
<dbReference type="Proteomes" id="UP001152622">
    <property type="component" value="Chromosome 15"/>
</dbReference>
<dbReference type="AlphaFoldDB" id="A0A9Q1ELF0"/>
<organism evidence="1 2">
    <name type="scientific">Synaphobranchus kaupii</name>
    <name type="common">Kaup's arrowtooth eel</name>
    <dbReference type="NCBI Taxonomy" id="118154"/>
    <lineage>
        <taxon>Eukaryota</taxon>
        <taxon>Metazoa</taxon>
        <taxon>Chordata</taxon>
        <taxon>Craniata</taxon>
        <taxon>Vertebrata</taxon>
        <taxon>Euteleostomi</taxon>
        <taxon>Actinopterygii</taxon>
        <taxon>Neopterygii</taxon>
        <taxon>Teleostei</taxon>
        <taxon>Anguilliformes</taxon>
        <taxon>Synaphobranchidae</taxon>
        <taxon>Synaphobranchus</taxon>
    </lineage>
</organism>
<dbReference type="EMBL" id="JAINUF010000015">
    <property type="protein sequence ID" value="KAJ8340943.1"/>
    <property type="molecule type" value="Genomic_DNA"/>
</dbReference>
<gene>
    <name evidence="1" type="ORF">SKAU_G00332340</name>
</gene>
<reference evidence="1" key="1">
    <citation type="journal article" date="2023" name="Science">
        <title>Genome structures resolve the early diversification of teleost fishes.</title>
        <authorList>
            <person name="Parey E."/>
            <person name="Louis A."/>
            <person name="Montfort J."/>
            <person name="Bouchez O."/>
            <person name="Roques C."/>
            <person name="Iampietro C."/>
            <person name="Lluch J."/>
            <person name="Castinel A."/>
            <person name="Donnadieu C."/>
            <person name="Desvignes T."/>
            <person name="Floi Bucao C."/>
            <person name="Jouanno E."/>
            <person name="Wen M."/>
            <person name="Mejri S."/>
            <person name="Dirks R."/>
            <person name="Jansen H."/>
            <person name="Henkel C."/>
            <person name="Chen W.J."/>
            <person name="Zahm M."/>
            <person name="Cabau C."/>
            <person name="Klopp C."/>
            <person name="Thompson A.W."/>
            <person name="Robinson-Rechavi M."/>
            <person name="Braasch I."/>
            <person name="Lecointre G."/>
            <person name="Bobe J."/>
            <person name="Postlethwait J.H."/>
            <person name="Berthelot C."/>
            <person name="Roest Crollius H."/>
            <person name="Guiguen Y."/>
        </authorList>
    </citation>
    <scope>NUCLEOTIDE SEQUENCE</scope>
    <source>
        <strain evidence="1">WJC10195</strain>
    </source>
</reference>
<keyword evidence="2" id="KW-1185">Reference proteome</keyword>
<evidence type="ECO:0000313" key="1">
    <source>
        <dbReference type="EMBL" id="KAJ8340943.1"/>
    </source>
</evidence>
<accession>A0A9Q1ELF0</accession>
<protein>
    <submittedName>
        <fullName evidence="1">Uncharacterized protein</fullName>
    </submittedName>
</protein>